<dbReference type="GO" id="GO:0015846">
    <property type="term" value="P:polyamine transport"/>
    <property type="evidence" value="ECO:0007669"/>
    <property type="project" value="InterPro"/>
</dbReference>
<dbReference type="OrthoDB" id="9769319at2"/>
<evidence type="ECO:0000313" key="7">
    <source>
        <dbReference type="Proteomes" id="UP000277498"/>
    </source>
</evidence>
<dbReference type="GO" id="GO:0042597">
    <property type="term" value="C:periplasmic space"/>
    <property type="evidence" value="ECO:0007669"/>
    <property type="project" value="UniProtKB-SubCell"/>
</dbReference>
<evidence type="ECO:0000256" key="5">
    <source>
        <dbReference type="PIRNR" id="PIRNR019574"/>
    </source>
</evidence>
<dbReference type="RefSeq" id="WP_124085057.1">
    <property type="nucleotide sequence ID" value="NZ_UXAW01000034.1"/>
</dbReference>
<dbReference type="Pfam" id="PF13416">
    <property type="entry name" value="SBP_bac_8"/>
    <property type="match status" value="1"/>
</dbReference>
<keyword evidence="4 5" id="KW-0574">Periplasm</keyword>
<name>A0A3P5WCS5_9RHOB</name>
<keyword evidence="3" id="KW-0732">Signal</keyword>
<comment type="similarity">
    <text evidence="5">Belongs to the bacterial solute-binding protein PotD/PotF family.</text>
</comment>
<proteinExistence type="inferred from homology"/>
<dbReference type="SUPFAM" id="SSF53850">
    <property type="entry name" value="Periplasmic binding protein-like II"/>
    <property type="match status" value="1"/>
</dbReference>
<dbReference type="InterPro" id="IPR001188">
    <property type="entry name" value="Sperm_putr-bd"/>
</dbReference>
<evidence type="ECO:0000256" key="3">
    <source>
        <dbReference type="ARBA" id="ARBA00022729"/>
    </source>
</evidence>
<keyword evidence="2 5" id="KW-0813">Transport</keyword>
<dbReference type="CDD" id="cd13659">
    <property type="entry name" value="PBP2_PotF"/>
    <property type="match status" value="1"/>
</dbReference>
<dbReference type="PANTHER" id="PTHR30222">
    <property type="entry name" value="SPERMIDINE/PUTRESCINE-BINDING PERIPLASMIC PROTEIN"/>
    <property type="match status" value="1"/>
</dbReference>
<dbReference type="PRINTS" id="PR00909">
    <property type="entry name" value="SPERMDNBNDNG"/>
</dbReference>
<accession>A0A3P5WCS5</accession>
<dbReference type="PANTHER" id="PTHR30222:SF12">
    <property type="entry name" value="NORSPERMIDINE SENSOR"/>
    <property type="match status" value="1"/>
</dbReference>
<dbReference type="InterPro" id="IPR006059">
    <property type="entry name" value="SBP"/>
</dbReference>
<dbReference type="Proteomes" id="UP000277498">
    <property type="component" value="Unassembled WGS sequence"/>
</dbReference>
<keyword evidence="7" id="KW-1185">Reference proteome</keyword>
<reference evidence="6 7" key="1">
    <citation type="submission" date="2018-11" db="EMBL/GenBank/DDBJ databases">
        <authorList>
            <person name="Criscuolo A."/>
        </authorList>
    </citation>
    <scope>NUCLEOTIDE SEQUENCE [LARGE SCALE GENOMIC DNA]</scope>
    <source>
        <strain evidence="6">ACIP111625</strain>
    </source>
</reference>
<evidence type="ECO:0000313" key="6">
    <source>
        <dbReference type="EMBL" id="VDC21283.1"/>
    </source>
</evidence>
<dbReference type="PIRSF" id="PIRSF019574">
    <property type="entry name" value="Periplasmic_polyamine_BP"/>
    <property type="match status" value="1"/>
</dbReference>
<gene>
    <name evidence="6" type="primary">potF_1</name>
    <name evidence="6" type="ORF">XINFAN_00621</name>
</gene>
<comment type="function">
    <text evidence="5">Required for the activity of the bacterial periplasmic transport system of putrescine.</text>
</comment>
<dbReference type="Gene3D" id="3.40.190.10">
    <property type="entry name" value="Periplasmic binding protein-like II"/>
    <property type="match status" value="2"/>
</dbReference>
<sequence>MKLTRRHTLAALSGAALSAPYIRPARAQGGSVNVYNWADYIGETTIADFESETGISVVYDLYASSEEAQARMLVGGTGYDVVLQSGLSMPQFVKAGVFQPIDKAKLTGWSNLDPDILKIVGGFDPGNTHGVPYMWGSVGFTFNLDLVRERLPDADLEDLATIFTPENAAKLADCGISLLDSPTDIGWTVLKWLGIDPDTAGAAEYAKMAEAFAPIRQYVATFDNSNYLNTLPNGEICVANTWSGDYSVAKSRAAEAGLDLNLAYYVPKTGAPAWFDLWSIPSDAPNTENAYRFIDYLLRPEVIAACTDYTGYANANAAATPLVDPDIASDPAVYPDEEILARLYTPAPQTDQQESDLNRIWQTIKTGG</sequence>
<protein>
    <recommendedName>
        <fullName evidence="5">Putrescine-binding periplasmic protein</fullName>
    </recommendedName>
</protein>
<dbReference type="GO" id="GO:0019808">
    <property type="term" value="F:polyamine binding"/>
    <property type="evidence" value="ECO:0007669"/>
    <property type="project" value="InterPro"/>
</dbReference>
<dbReference type="EMBL" id="UXAW01000034">
    <property type="protein sequence ID" value="VDC21283.1"/>
    <property type="molecule type" value="Genomic_DNA"/>
</dbReference>
<comment type="subcellular location">
    <subcellularLocation>
        <location evidence="1 5">Periplasm</location>
    </subcellularLocation>
</comment>
<organism evidence="6 7">
    <name type="scientific">Pseudogemmobacter humi</name>
    <dbReference type="NCBI Taxonomy" id="2483812"/>
    <lineage>
        <taxon>Bacteria</taxon>
        <taxon>Pseudomonadati</taxon>
        <taxon>Pseudomonadota</taxon>
        <taxon>Alphaproteobacteria</taxon>
        <taxon>Rhodobacterales</taxon>
        <taxon>Paracoccaceae</taxon>
        <taxon>Pseudogemmobacter</taxon>
    </lineage>
</organism>
<dbReference type="AlphaFoldDB" id="A0A3P5WCS5"/>
<evidence type="ECO:0000256" key="2">
    <source>
        <dbReference type="ARBA" id="ARBA00022448"/>
    </source>
</evidence>
<evidence type="ECO:0000256" key="4">
    <source>
        <dbReference type="ARBA" id="ARBA00022764"/>
    </source>
</evidence>
<evidence type="ECO:0000256" key="1">
    <source>
        <dbReference type="ARBA" id="ARBA00004418"/>
    </source>
</evidence>